<dbReference type="Proteomes" id="UP000607653">
    <property type="component" value="Unassembled WGS sequence"/>
</dbReference>
<dbReference type="EMBL" id="DUZY01000001">
    <property type="protein sequence ID" value="DAD23211.1"/>
    <property type="molecule type" value="Genomic_DNA"/>
</dbReference>
<name>A0A822XVL7_NELNU</name>
<comment type="caution">
    <text evidence="1">The sequence shown here is derived from an EMBL/GenBank/DDBJ whole genome shotgun (WGS) entry which is preliminary data.</text>
</comment>
<evidence type="ECO:0000313" key="2">
    <source>
        <dbReference type="Proteomes" id="UP000607653"/>
    </source>
</evidence>
<sequence>MTIATTTIKKMVHITKVVGGVFQEMRDYDCEGSGDDEQNSELVPCGEEEGIDLRAKVFIAKFYTQIGRGRRD</sequence>
<protein>
    <submittedName>
        <fullName evidence="1">Uncharacterized protein</fullName>
    </submittedName>
</protein>
<evidence type="ECO:0000313" key="1">
    <source>
        <dbReference type="EMBL" id="DAD23211.1"/>
    </source>
</evidence>
<keyword evidence="2" id="KW-1185">Reference proteome</keyword>
<accession>A0A822XVL7</accession>
<gene>
    <name evidence="1" type="ORF">HUJ06_024674</name>
</gene>
<proteinExistence type="predicted"/>
<organism evidence="1 2">
    <name type="scientific">Nelumbo nucifera</name>
    <name type="common">Sacred lotus</name>
    <dbReference type="NCBI Taxonomy" id="4432"/>
    <lineage>
        <taxon>Eukaryota</taxon>
        <taxon>Viridiplantae</taxon>
        <taxon>Streptophyta</taxon>
        <taxon>Embryophyta</taxon>
        <taxon>Tracheophyta</taxon>
        <taxon>Spermatophyta</taxon>
        <taxon>Magnoliopsida</taxon>
        <taxon>Proteales</taxon>
        <taxon>Nelumbonaceae</taxon>
        <taxon>Nelumbo</taxon>
    </lineage>
</organism>
<dbReference type="AlphaFoldDB" id="A0A822XVL7"/>
<reference evidence="1 2" key="1">
    <citation type="journal article" date="2020" name="Mol. Biol. Evol.">
        <title>Distinct Expression and Methylation Patterns for Genes with Different Fates following a Single Whole-Genome Duplication in Flowering Plants.</title>
        <authorList>
            <person name="Shi T."/>
            <person name="Rahmani R.S."/>
            <person name="Gugger P.F."/>
            <person name="Wang M."/>
            <person name="Li H."/>
            <person name="Zhang Y."/>
            <person name="Li Z."/>
            <person name="Wang Q."/>
            <person name="Van de Peer Y."/>
            <person name="Marchal K."/>
            <person name="Chen J."/>
        </authorList>
    </citation>
    <scope>NUCLEOTIDE SEQUENCE [LARGE SCALE GENOMIC DNA]</scope>
    <source>
        <tissue evidence="1">Leaf</tissue>
    </source>
</reference>